<evidence type="ECO:0000313" key="1">
    <source>
        <dbReference type="EMBL" id="SHG62377.1"/>
    </source>
</evidence>
<proteinExistence type="predicted"/>
<dbReference type="OrthoDB" id="1151160at2"/>
<accession>A0A1M5LBI9</accession>
<organism evidence="1 2">
    <name type="scientific">Chryseolinea serpens</name>
    <dbReference type="NCBI Taxonomy" id="947013"/>
    <lineage>
        <taxon>Bacteria</taxon>
        <taxon>Pseudomonadati</taxon>
        <taxon>Bacteroidota</taxon>
        <taxon>Cytophagia</taxon>
        <taxon>Cytophagales</taxon>
        <taxon>Fulvivirgaceae</taxon>
        <taxon>Chryseolinea</taxon>
    </lineage>
</organism>
<dbReference type="Proteomes" id="UP000184212">
    <property type="component" value="Unassembled WGS sequence"/>
</dbReference>
<keyword evidence="2" id="KW-1185">Reference proteome</keyword>
<dbReference type="AlphaFoldDB" id="A0A1M5LBI9"/>
<name>A0A1M5LBI9_9BACT</name>
<gene>
    <name evidence="1" type="ORF">SAMN04488109_1123</name>
</gene>
<dbReference type="EMBL" id="FQWQ01000001">
    <property type="protein sequence ID" value="SHG62377.1"/>
    <property type="molecule type" value="Genomic_DNA"/>
</dbReference>
<reference evidence="1 2" key="1">
    <citation type="submission" date="2016-11" db="EMBL/GenBank/DDBJ databases">
        <authorList>
            <person name="Jaros S."/>
            <person name="Januszkiewicz K."/>
            <person name="Wedrychowicz H."/>
        </authorList>
    </citation>
    <scope>NUCLEOTIDE SEQUENCE [LARGE SCALE GENOMIC DNA]</scope>
    <source>
        <strain evidence="1 2">DSM 24574</strain>
    </source>
</reference>
<dbReference type="STRING" id="947013.SAMN04488109_1123"/>
<evidence type="ECO:0000313" key="2">
    <source>
        <dbReference type="Proteomes" id="UP000184212"/>
    </source>
</evidence>
<sequence>MRNILLIAFLLLPVTVLAQKKVKLLQGSLKPLKEIKSFNIRFVYDSMMVGQDVPEEAYLARKKKDWEEKEQGKGVEFCNLWFDYRKLYASWFKQSFSHLSSVKVDDADAKYTIVVRTRRTEGGWNLGIVNQAGQVEGEFIVVETADNNKIVAKIRFLASAGPSTGGDFEMFSRIQNAYQAAGKVLGEYWKEKAG</sequence>
<protein>
    <submittedName>
        <fullName evidence="1">Uncharacterized protein</fullName>
    </submittedName>
</protein>
<dbReference type="RefSeq" id="WP_073131822.1">
    <property type="nucleotide sequence ID" value="NZ_FQWQ01000001.1"/>
</dbReference>